<evidence type="ECO:0000259" key="7">
    <source>
        <dbReference type="Pfam" id="PF03717"/>
    </source>
</evidence>
<protein>
    <submittedName>
        <fullName evidence="9">Penicillin-binding transpeptidase domain-containing protein</fullName>
    </submittedName>
</protein>
<dbReference type="SUPFAM" id="SSF56601">
    <property type="entry name" value="beta-lactamase/transpeptidase-like"/>
    <property type="match status" value="1"/>
</dbReference>
<dbReference type="GO" id="GO:0005886">
    <property type="term" value="C:plasma membrane"/>
    <property type="evidence" value="ECO:0007669"/>
    <property type="project" value="TreeGrafter"/>
</dbReference>
<evidence type="ECO:0000256" key="4">
    <source>
        <dbReference type="SAM" id="MobiDB-lite"/>
    </source>
</evidence>
<keyword evidence="3" id="KW-0472">Membrane</keyword>
<comment type="similarity">
    <text evidence="2">Belongs to the transpeptidase family.</text>
</comment>
<feature type="chain" id="PRO_5032710179" evidence="5">
    <location>
        <begin position="19"/>
        <end position="696"/>
    </location>
</feature>
<dbReference type="GO" id="GO:0046677">
    <property type="term" value="P:response to antibiotic"/>
    <property type="evidence" value="ECO:0007669"/>
    <property type="project" value="InterPro"/>
</dbReference>
<comment type="subcellular location">
    <subcellularLocation>
        <location evidence="1">Membrane</location>
    </subcellularLocation>
</comment>
<proteinExistence type="inferred from homology"/>
<dbReference type="InterPro" id="IPR050515">
    <property type="entry name" value="Beta-lactam/transpept"/>
</dbReference>
<dbReference type="InterPro" id="IPR001460">
    <property type="entry name" value="PCN-bd_Tpept"/>
</dbReference>
<evidence type="ECO:0000259" key="8">
    <source>
        <dbReference type="Pfam" id="PF05223"/>
    </source>
</evidence>
<dbReference type="Pfam" id="PF03717">
    <property type="entry name" value="PBP_dimer"/>
    <property type="match status" value="1"/>
</dbReference>
<keyword evidence="10" id="KW-1185">Reference proteome</keyword>
<reference evidence="9 10" key="1">
    <citation type="submission" date="2020-08" db="EMBL/GenBank/DDBJ databases">
        <title>Cohnella phylogeny.</title>
        <authorList>
            <person name="Dunlap C."/>
        </authorList>
    </citation>
    <scope>NUCLEOTIDE SEQUENCE [LARGE SCALE GENOMIC DNA]</scope>
    <source>
        <strain evidence="9 10">DSM 25239</strain>
    </source>
</reference>
<feature type="domain" description="Penicillin-binding protein dimerisation" evidence="7">
    <location>
        <begin position="176"/>
        <end position="338"/>
    </location>
</feature>
<dbReference type="GO" id="GO:0008658">
    <property type="term" value="F:penicillin binding"/>
    <property type="evidence" value="ECO:0007669"/>
    <property type="project" value="InterPro"/>
</dbReference>
<dbReference type="Gene3D" id="3.40.710.10">
    <property type="entry name" value="DD-peptidase/beta-lactamase superfamily"/>
    <property type="match status" value="1"/>
</dbReference>
<feature type="domain" description="NTF2-like N-terminal transpeptidase" evidence="8">
    <location>
        <begin position="33"/>
        <end position="169"/>
    </location>
</feature>
<dbReference type="InterPro" id="IPR036138">
    <property type="entry name" value="PBP_dimer_sf"/>
</dbReference>
<dbReference type="SUPFAM" id="SSF54427">
    <property type="entry name" value="NTF2-like"/>
    <property type="match status" value="1"/>
</dbReference>
<name>A0A841U1A3_9BACL</name>
<dbReference type="GO" id="GO:0071972">
    <property type="term" value="F:peptidoglycan L,D-transpeptidase activity"/>
    <property type="evidence" value="ECO:0007669"/>
    <property type="project" value="TreeGrafter"/>
</dbReference>
<dbReference type="RefSeq" id="WP_185138278.1">
    <property type="nucleotide sequence ID" value="NZ_BORM01000045.1"/>
</dbReference>
<dbReference type="Gene3D" id="3.90.1310.10">
    <property type="entry name" value="Penicillin-binding protein 2a (Domain 2)"/>
    <property type="match status" value="1"/>
</dbReference>
<dbReference type="InterPro" id="IPR005311">
    <property type="entry name" value="PBP_dimer"/>
</dbReference>
<evidence type="ECO:0000259" key="6">
    <source>
        <dbReference type="Pfam" id="PF00905"/>
    </source>
</evidence>
<dbReference type="SUPFAM" id="SSF56519">
    <property type="entry name" value="Penicillin binding protein dimerisation domain"/>
    <property type="match status" value="1"/>
</dbReference>
<dbReference type="AlphaFoldDB" id="A0A841U1A3"/>
<dbReference type="PANTHER" id="PTHR30627:SF25">
    <property type="entry name" value="PENICILLIN-BINDING PROTEIN 3"/>
    <property type="match status" value="1"/>
</dbReference>
<dbReference type="Gene3D" id="3.30.1390.30">
    <property type="entry name" value="Penicillin-binding protein 2a, domain 3"/>
    <property type="match status" value="1"/>
</dbReference>
<dbReference type="PROSITE" id="PS51257">
    <property type="entry name" value="PROKAR_LIPOPROTEIN"/>
    <property type="match status" value="1"/>
</dbReference>
<keyword evidence="5" id="KW-0732">Signal</keyword>
<evidence type="ECO:0000313" key="9">
    <source>
        <dbReference type="EMBL" id="MBB6694305.1"/>
    </source>
</evidence>
<dbReference type="Pfam" id="PF00905">
    <property type="entry name" value="Transpeptidase"/>
    <property type="match status" value="1"/>
</dbReference>
<feature type="domain" description="Penicillin-binding protein transpeptidase" evidence="6">
    <location>
        <begin position="375"/>
        <end position="688"/>
    </location>
</feature>
<accession>A0A841U1A3</accession>
<dbReference type="InterPro" id="IPR007887">
    <property type="entry name" value="MecA_N"/>
</dbReference>
<dbReference type="Proteomes" id="UP000553776">
    <property type="component" value="Unassembled WGS sequence"/>
</dbReference>
<evidence type="ECO:0000313" key="10">
    <source>
        <dbReference type="Proteomes" id="UP000553776"/>
    </source>
</evidence>
<dbReference type="GO" id="GO:0071555">
    <property type="term" value="P:cell wall organization"/>
    <property type="evidence" value="ECO:0007669"/>
    <property type="project" value="TreeGrafter"/>
</dbReference>
<evidence type="ECO:0000256" key="5">
    <source>
        <dbReference type="SAM" id="SignalP"/>
    </source>
</evidence>
<organism evidence="9 10">
    <name type="scientific">Cohnella xylanilytica</name>
    <dbReference type="NCBI Taxonomy" id="557555"/>
    <lineage>
        <taxon>Bacteria</taxon>
        <taxon>Bacillati</taxon>
        <taxon>Bacillota</taxon>
        <taxon>Bacilli</taxon>
        <taxon>Bacillales</taxon>
        <taxon>Paenibacillaceae</taxon>
        <taxon>Cohnella</taxon>
    </lineage>
</organism>
<dbReference type="PANTHER" id="PTHR30627">
    <property type="entry name" value="PEPTIDOGLYCAN D,D-TRANSPEPTIDASE"/>
    <property type="match status" value="1"/>
</dbReference>
<comment type="caution">
    <text evidence="9">The sequence shown here is derived from an EMBL/GenBank/DDBJ whole genome shotgun (WGS) entry which is preliminary data.</text>
</comment>
<feature type="signal peptide" evidence="5">
    <location>
        <begin position="1"/>
        <end position="18"/>
    </location>
</feature>
<dbReference type="Gene3D" id="3.10.450.100">
    <property type="entry name" value="NTF2-like, domain 1"/>
    <property type="match status" value="1"/>
</dbReference>
<dbReference type="EMBL" id="JACJVR010000089">
    <property type="protein sequence ID" value="MBB6694305.1"/>
    <property type="molecule type" value="Genomic_DNA"/>
</dbReference>
<evidence type="ECO:0000256" key="3">
    <source>
        <dbReference type="ARBA" id="ARBA00023136"/>
    </source>
</evidence>
<sequence>MSRRFALVVVLTTILMFAAGCKDKEEPPKEELPSEALAAYLAAWQKLDFEAMYDRLTPEAQAKQTKEAFAERYRKIYEGIEAVDLTVEPVAPDPSPATSASPEGSPDAELTETSLEYRVGMETLAGPIRFENAAKLKKTTLLNPEGKEEKKWRIEWEPSLLFPGMAEGDKVRVQTTKGERGEILDRNGNGLAMNGTAMQLGIVPGKLGDQPEATKAKLAQLLGIEAADIDKKLSAKWVKPDLFVPIAVVDEEDLEKFADVPGIDYQRKKIRAYPYGEATAHLTGYIGEISAEQLEKKKDQGYAVGDLIGKAGMEQVFEDRLRGSDGAKIFIAAPDGREKEILAERPAEAGETIRLTIDADLQLAMYNELKKESSTAAAIQPVSGEILALISTPSYDPNAFVRGLSDEQYKAWNDDPRHPFLNRFTKGYAPGSAFKLITAAMGLDTGTLDPAKKENIPGLKWTKDASWGNYYVKRVHEVNPVDLSRALIYSDNIYFAQAALRIGPEKFVEEAAKFGIGEDLPLEYPFRKSQLANDGLRGEILLADTGYGQGEVMMTSLHVALLYSTLVNDGSVVRPALTLNPDGETAPRLWKERAMKPETAALLKQDLIEAVSKPDGVGHGAYIPGASIAGKTGTAEIKQTKDGDGTENGWFVGFNAADPKLLAAVMVEGVQGKGGSAYVTPMVKRIFEYSLKHPSR</sequence>
<dbReference type="Pfam" id="PF05223">
    <property type="entry name" value="MecA_N"/>
    <property type="match status" value="1"/>
</dbReference>
<dbReference type="InterPro" id="IPR012338">
    <property type="entry name" value="Beta-lactam/transpept-like"/>
</dbReference>
<dbReference type="InterPro" id="IPR032710">
    <property type="entry name" value="NTF2-like_dom_sf"/>
</dbReference>
<feature type="region of interest" description="Disordered" evidence="4">
    <location>
        <begin position="87"/>
        <end position="109"/>
    </location>
</feature>
<evidence type="ECO:0000256" key="1">
    <source>
        <dbReference type="ARBA" id="ARBA00004370"/>
    </source>
</evidence>
<evidence type="ECO:0000256" key="2">
    <source>
        <dbReference type="ARBA" id="ARBA00007171"/>
    </source>
</evidence>
<gene>
    <name evidence="9" type="ORF">H7B90_23195</name>
</gene>